<dbReference type="PRINTS" id="PR00359">
    <property type="entry name" value="BP450"/>
</dbReference>
<dbReference type="GO" id="GO:0016705">
    <property type="term" value="F:oxidoreductase activity, acting on paired donors, with incorporation or reduction of molecular oxygen"/>
    <property type="evidence" value="ECO:0007669"/>
    <property type="project" value="InterPro"/>
</dbReference>
<accession>A0A3M8D7K1</accession>
<evidence type="ECO:0000256" key="7">
    <source>
        <dbReference type="RuleBase" id="RU000461"/>
    </source>
</evidence>
<dbReference type="CDD" id="cd11032">
    <property type="entry name" value="P450_EryK-like"/>
    <property type="match status" value="1"/>
</dbReference>
<evidence type="ECO:0000256" key="1">
    <source>
        <dbReference type="ARBA" id="ARBA00010617"/>
    </source>
</evidence>
<keyword evidence="2 7" id="KW-0349">Heme</keyword>
<evidence type="ECO:0000313" key="9">
    <source>
        <dbReference type="Proteomes" id="UP000269573"/>
    </source>
</evidence>
<keyword evidence="6 7" id="KW-0503">Monooxygenase</keyword>
<keyword evidence="4 7" id="KW-0560">Oxidoreductase</keyword>
<dbReference type="EMBL" id="RHHU01000010">
    <property type="protein sequence ID" value="RNB83699.1"/>
    <property type="molecule type" value="Genomic_DNA"/>
</dbReference>
<dbReference type="Pfam" id="PF00067">
    <property type="entry name" value="p450"/>
    <property type="match status" value="2"/>
</dbReference>
<keyword evidence="3 7" id="KW-0479">Metal-binding</keyword>
<keyword evidence="5 7" id="KW-0408">Iron</keyword>
<dbReference type="AlphaFoldDB" id="A0A3M8D7K1"/>
<comment type="caution">
    <text evidence="8">The sequence shown here is derived from an EMBL/GenBank/DDBJ whole genome shotgun (WGS) entry which is preliminary data.</text>
</comment>
<dbReference type="InterPro" id="IPR002397">
    <property type="entry name" value="Cyt_P450_B"/>
</dbReference>
<sequence>MNGKEIIFLSGISKLETNEERWNPFPWYREMREHNPIFFDEQQRVWNVFRYEDVKRVLSDYKTFTSERERSTIPIQLESSINLTSVDPPEHRKRRGLLASAFTPRSLDAWKPRIQAVVDFLIQGISAEDLSKPVDIYERFAVRLPVTIIADLLGVPNSDWEQIKEWSDILFLPHHQEEIEETTKQKAKVMKEFGAYLLPLVKQKRSQPQDDILSDLTQAEYEGTKLTDEEVVGSGIGLLGAGNETTTTWLTQCFYYFAKEGVYPQLRKQPELIPQACEEVLRYHFIASLDRAVKEDTDVLGVPMKRGEIVIAWMSSANRDERQFVGGETFDIHRQNSKEHLSFGNGQHFCLGAPLARLETQYAMTSFMKAFANIRLAEGYRPWDHLVSHGSTLTSLPIYIDR</sequence>
<dbReference type="GO" id="GO:0020037">
    <property type="term" value="F:heme binding"/>
    <property type="evidence" value="ECO:0007669"/>
    <property type="project" value="InterPro"/>
</dbReference>
<organism evidence="8 9">
    <name type="scientific">Brevibacillus nitrificans</name>
    <dbReference type="NCBI Taxonomy" id="651560"/>
    <lineage>
        <taxon>Bacteria</taxon>
        <taxon>Bacillati</taxon>
        <taxon>Bacillota</taxon>
        <taxon>Bacilli</taxon>
        <taxon>Bacillales</taxon>
        <taxon>Paenibacillaceae</taxon>
        <taxon>Brevibacillus</taxon>
    </lineage>
</organism>
<dbReference type="PROSITE" id="PS00086">
    <property type="entry name" value="CYTOCHROME_P450"/>
    <property type="match status" value="1"/>
</dbReference>
<gene>
    <name evidence="8" type="ORF">EDM59_14280</name>
</gene>
<dbReference type="InterPro" id="IPR036396">
    <property type="entry name" value="Cyt_P450_sf"/>
</dbReference>
<dbReference type="PANTHER" id="PTHR46696:SF1">
    <property type="entry name" value="CYTOCHROME P450 YJIB-RELATED"/>
    <property type="match status" value="1"/>
</dbReference>
<evidence type="ECO:0000256" key="4">
    <source>
        <dbReference type="ARBA" id="ARBA00023002"/>
    </source>
</evidence>
<dbReference type="FunFam" id="1.10.630.10:FF:000018">
    <property type="entry name" value="Cytochrome P450 monooxygenase"/>
    <property type="match status" value="1"/>
</dbReference>
<dbReference type="InterPro" id="IPR001128">
    <property type="entry name" value="Cyt_P450"/>
</dbReference>
<keyword evidence="9" id="KW-1185">Reference proteome</keyword>
<dbReference type="PANTHER" id="PTHR46696">
    <property type="entry name" value="P450, PUTATIVE (EUROFUNG)-RELATED"/>
    <property type="match status" value="1"/>
</dbReference>
<dbReference type="SUPFAM" id="SSF48264">
    <property type="entry name" value="Cytochrome P450"/>
    <property type="match status" value="1"/>
</dbReference>
<dbReference type="RefSeq" id="WP_122924216.1">
    <property type="nucleotide sequence ID" value="NZ_RHHU01000010.1"/>
</dbReference>
<proteinExistence type="inferred from homology"/>
<dbReference type="InterPro" id="IPR017972">
    <property type="entry name" value="Cyt_P450_CS"/>
</dbReference>
<comment type="similarity">
    <text evidence="1 7">Belongs to the cytochrome P450 family.</text>
</comment>
<protein>
    <submittedName>
        <fullName evidence="8">Cytochrome P450</fullName>
    </submittedName>
</protein>
<dbReference type="Proteomes" id="UP000269573">
    <property type="component" value="Unassembled WGS sequence"/>
</dbReference>
<dbReference type="Gene3D" id="1.10.630.10">
    <property type="entry name" value="Cytochrome P450"/>
    <property type="match status" value="1"/>
</dbReference>
<evidence type="ECO:0000313" key="8">
    <source>
        <dbReference type="EMBL" id="RNB83699.1"/>
    </source>
</evidence>
<evidence type="ECO:0000256" key="2">
    <source>
        <dbReference type="ARBA" id="ARBA00022617"/>
    </source>
</evidence>
<evidence type="ECO:0000256" key="6">
    <source>
        <dbReference type="ARBA" id="ARBA00023033"/>
    </source>
</evidence>
<dbReference type="GO" id="GO:0004497">
    <property type="term" value="F:monooxygenase activity"/>
    <property type="evidence" value="ECO:0007669"/>
    <property type="project" value="UniProtKB-KW"/>
</dbReference>
<dbReference type="GO" id="GO:0005506">
    <property type="term" value="F:iron ion binding"/>
    <property type="evidence" value="ECO:0007669"/>
    <property type="project" value="InterPro"/>
</dbReference>
<evidence type="ECO:0000256" key="5">
    <source>
        <dbReference type="ARBA" id="ARBA00023004"/>
    </source>
</evidence>
<evidence type="ECO:0000256" key="3">
    <source>
        <dbReference type="ARBA" id="ARBA00022723"/>
    </source>
</evidence>
<name>A0A3M8D7K1_9BACL</name>
<reference evidence="8 9" key="1">
    <citation type="submission" date="2018-10" db="EMBL/GenBank/DDBJ databases">
        <title>Phylogenomics of Brevibacillus.</title>
        <authorList>
            <person name="Dunlap C."/>
        </authorList>
    </citation>
    <scope>NUCLEOTIDE SEQUENCE [LARGE SCALE GENOMIC DNA]</scope>
    <source>
        <strain evidence="8 9">JCM 15774</strain>
    </source>
</reference>